<name>A0A1G7JMK6_9FIRM</name>
<keyword evidence="10 13" id="KW-0067">ATP-binding</keyword>
<evidence type="ECO:0000259" key="15">
    <source>
        <dbReference type="Pfam" id="PF08544"/>
    </source>
</evidence>
<dbReference type="PANTHER" id="PTHR20861:SF1">
    <property type="entry name" value="HOMOSERINE KINASE"/>
    <property type="match status" value="1"/>
</dbReference>
<keyword evidence="17" id="KW-1185">Reference proteome</keyword>
<dbReference type="SUPFAM" id="SSF54211">
    <property type="entry name" value="Ribosomal protein S5 domain 2-like"/>
    <property type="match status" value="1"/>
</dbReference>
<evidence type="ECO:0000256" key="1">
    <source>
        <dbReference type="ARBA" id="ARBA00005015"/>
    </source>
</evidence>
<dbReference type="RefSeq" id="WP_093688692.1">
    <property type="nucleotide sequence ID" value="NZ_FNBU01000005.1"/>
</dbReference>
<keyword evidence="13" id="KW-0963">Cytoplasm</keyword>
<comment type="similarity">
    <text evidence="2 13">Belongs to the GHMP kinase family. Homoserine kinase subfamily.</text>
</comment>
<evidence type="ECO:0000256" key="11">
    <source>
        <dbReference type="ARBA" id="ARBA00049375"/>
    </source>
</evidence>
<dbReference type="EC" id="2.7.1.39" evidence="3 13"/>
<evidence type="ECO:0000313" key="17">
    <source>
        <dbReference type="Proteomes" id="UP000243333"/>
    </source>
</evidence>
<evidence type="ECO:0000256" key="6">
    <source>
        <dbReference type="ARBA" id="ARBA00022679"/>
    </source>
</evidence>
<feature type="binding site" evidence="13">
    <location>
        <begin position="90"/>
        <end position="100"/>
    </location>
    <ligand>
        <name>ATP</name>
        <dbReference type="ChEBI" id="CHEBI:30616"/>
    </ligand>
</feature>
<organism evidence="16 17">
    <name type="scientific">Sporolituus thermophilus DSM 23256</name>
    <dbReference type="NCBI Taxonomy" id="1123285"/>
    <lineage>
        <taxon>Bacteria</taxon>
        <taxon>Bacillati</taxon>
        <taxon>Bacillota</taxon>
        <taxon>Negativicutes</taxon>
        <taxon>Selenomonadales</taxon>
        <taxon>Sporomusaceae</taxon>
        <taxon>Sporolituus</taxon>
    </lineage>
</organism>
<comment type="pathway">
    <text evidence="1 13">Amino-acid biosynthesis; L-threonine biosynthesis; L-threonine from L-aspartate: step 4/5.</text>
</comment>
<proteinExistence type="inferred from homology"/>
<dbReference type="PIRSF" id="PIRSF000676">
    <property type="entry name" value="Homoser_kin"/>
    <property type="match status" value="1"/>
</dbReference>
<evidence type="ECO:0000256" key="12">
    <source>
        <dbReference type="ARBA" id="ARBA00049954"/>
    </source>
</evidence>
<comment type="function">
    <text evidence="12 13">Catalyzes the ATP-dependent phosphorylation of L-homoserine to L-homoserine phosphate.</text>
</comment>
<dbReference type="Gene3D" id="3.30.230.10">
    <property type="match status" value="1"/>
</dbReference>
<dbReference type="PRINTS" id="PR00958">
    <property type="entry name" value="HOMSERKINASE"/>
</dbReference>
<dbReference type="PROSITE" id="PS00627">
    <property type="entry name" value="GHMP_KINASES_ATP"/>
    <property type="match status" value="1"/>
</dbReference>
<feature type="domain" description="GHMP kinase C-terminal" evidence="15">
    <location>
        <begin position="217"/>
        <end position="275"/>
    </location>
</feature>
<comment type="subcellular location">
    <subcellularLocation>
        <location evidence="13">Cytoplasm</location>
    </subcellularLocation>
</comment>
<evidence type="ECO:0000256" key="5">
    <source>
        <dbReference type="ARBA" id="ARBA00022605"/>
    </source>
</evidence>
<dbReference type="InterPro" id="IPR006203">
    <property type="entry name" value="GHMP_knse_ATP-bd_CS"/>
</dbReference>
<dbReference type="Proteomes" id="UP000243333">
    <property type="component" value="Unassembled WGS sequence"/>
</dbReference>
<evidence type="ECO:0000259" key="14">
    <source>
        <dbReference type="Pfam" id="PF00288"/>
    </source>
</evidence>
<dbReference type="InterPro" id="IPR013750">
    <property type="entry name" value="GHMP_kinase_C_dom"/>
</dbReference>
<reference evidence="17" key="1">
    <citation type="submission" date="2016-10" db="EMBL/GenBank/DDBJ databases">
        <authorList>
            <person name="Varghese N."/>
            <person name="Submissions S."/>
        </authorList>
    </citation>
    <scope>NUCLEOTIDE SEQUENCE [LARGE SCALE GENOMIC DNA]</scope>
    <source>
        <strain evidence="17">DSM 23256</strain>
    </source>
</reference>
<evidence type="ECO:0000256" key="10">
    <source>
        <dbReference type="ARBA" id="ARBA00022840"/>
    </source>
</evidence>
<evidence type="ECO:0000256" key="2">
    <source>
        <dbReference type="ARBA" id="ARBA00007370"/>
    </source>
</evidence>
<sequence length="305" mass="31956">MAQSVKVRVPGTIANCGPGFDTVGMAGTIYNYLELTLTEQPGVCIEVKGEGSGIIPDNEYNIAYQAVQAVFREVGAKQCGVLIRMENSIPLARGLGSSAAAIVAGLTAANALTGSNLSMEELLEMATRIEGHPDNVAPALYGGVTVSIVACGKVQCLRIDPAAGFTMVVAVPEFGLSTKAARQVLPKTVPHRDAVFNVGRAAMLVGALCTNNLSYFRYVIDDRLHQPYRQRLIPGMQQVFDAAVAQGALGAAISGAGPCLVAFTQHSPAAIGEAMVHAFAENGVKAHYLLLDLDKSGAKIIEDNT</sequence>
<dbReference type="InterPro" id="IPR020568">
    <property type="entry name" value="Ribosomal_Su5_D2-typ_SF"/>
</dbReference>
<dbReference type="SUPFAM" id="SSF55060">
    <property type="entry name" value="GHMP Kinase, C-terminal domain"/>
    <property type="match status" value="1"/>
</dbReference>
<dbReference type="EMBL" id="FNBU01000005">
    <property type="protein sequence ID" value="SDF26198.1"/>
    <property type="molecule type" value="Genomic_DNA"/>
</dbReference>
<dbReference type="Pfam" id="PF08544">
    <property type="entry name" value="GHMP_kinases_C"/>
    <property type="match status" value="1"/>
</dbReference>
<gene>
    <name evidence="13" type="primary">thrB</name>
    <name evidence="16" type="ORF">SAMN05660235_01004</name>
</gene>
<dbReference type="GO" id="GO:0005524">
    <property type="term" value="F:ATP binding"/>
    <property type="evidence" value="ECO:0007669"/>
    <property type="project" value="UniProtKB-UniRule"/>
</dbReference>
<keyword evidence="9 13" id="KW-0418">Kinase</keyword>
<dbReference type="GO" id="GO:0009088">
    <property type="term" value="P:threonine biosynthetic process"/>
    <property type="evidence" value="ECO:0007669"/>
    <property type="project" value="UniProtKB-UniRule"/>
</dbReference>
<dbReference type="Gene3D" id="3.30.70.890">
    <property type="entry name" value="GHMP kinase, C-terminal domain"/>
    <property type="match status" value="1"/>
</dbReference>
<keyword evidence="8 13" id="KW-0547">Nucleotide-binding</keyword>
<comment type="catalytic activity">
    <reaction evidence="11 13">
        <text>L-homoserine + ATP = O-phospho-L-homoserine + ADP + H(+)</text>
        <dbReference type="Rhea" id="RHEA:13985"/>
        <dbReference type="ChEBI" id="CHEBI:15378"/>
        <dbReference type="ChEBI" id="CHEBI:30616"/>
        <dbReference type="ChEBI" id="CHEBI:57476"/>
        <dbReference type="ChEBI" id="CHEBI:57590"/>
        <dbReference type="ChEBI" id="CHEBI:456216"/>
        <dbReference type="EC" id="2.7.1.39"/>
    </reaction>
</comment>
<dbReference type="HAMAP" id="MF_00384">
    <property type="entry name" value="Homoser_kinase"/>
    <property type="match status" value="1"/>
</dbReference>
<dbReference type="STRING" id="1123285.SAMN05660235_01004"/>
<dbReference type="OrthoDB" id="9769912at2"/>
<accession>A0A1G7JMK6</accession>
<dbReference type="NCBIfam" id="NF002288">
    <property type="entry name" value="PRK01212.1-4"/>
    <property type="match status" value="1"/>
</dbReference>
<dbReference type="InterPro" id="IPR036554">
    <property type="entry name" value="GHMP_kinase_C_sf"/>
</dbReference>
<dbReference type="PANTHER" id="PTHR20861">
    <property type="entry name" value="HOMOSERINE/4-DIPHOSPHOCYTIDYL-2-C-METHYL-D-ERYTHRITOL KINASE"/>
    <property type="match status" value="1"/>
</dbReference>
<dbReference type="NCBIfam" id="TIGR00191">
    <property type="entry name" value="thrB"/>
    <property type="match status" value="1"/>
</dbReference>
<evidence type="ECO:0000256" key="4">
    <source>
        <dbReference type="ARBA" id="ARBA00017858"/>
    </source>
</evidence>
<dbReference type="InterPro" id="IPR014721">
    <property type="entry name" value="Ribsml_uS5_D2-typ_fold_subgr"/>
</dbReference>
<dbReference type="InterPro" id="IPR000870">
    <property type="entry name" value="Homoserine_kinase"/>
</dbReference>
<feature type="domain" description="GHMP kinase N-terminal" evidence="14">
    <location>
        <begin position="61"/>
        <end position="143"/>
    </location>
</feature>
<keyword evidence="5 13" id="KW-0028">Amino-acid biosynthesis</keyword>
<dbReference type="GO" id="GO:0005737">
    <property type="term" value="C:cytoplasm"/>
    <property type="evidence" value="ECO:0007669"/>
    <property type="project" value="UniProtKB-SubCell"/>
</dbReference>
<evidence type="ECO:0000256" key="7">
    <source>
        <dbReference type="ARBA" id="ARBA00022697"/>
    </source>
</evidence>
<keyword evidence="7 13" id="KW-0791">Threonine biosynthesis</keyword>
<evidence type="ECO:0000256" key="3">
    <source>
        <dbReference type="ARBA" id="ARBA00012078"/>
    </source>
</evidence>
<dbReference type="UniPathway" id="UPA00050">
    <property type="reaction ID" value="UER00064"/>
</dbReference>
<dbReference type="InterPro" id="IPR006204">
    <property type="entry name" value="GHMP_kinase_N_dom"/>
</dbReference>
<keyword evidence="6 13" id="KW-0808">Transferase</keyword>
<dbReference type="AlphaFoldDB" id="A0A1G7JMK6"/>
<evidence type="ECO:0000256" key="13">
    <source>
        <dbReference type="HAMAP-Rule" id="MF_00384"/>
    </source>
</evidence>
<dbReference type="Pfam" id="PF00288">
    <property type="entry name" value="GHMP_kinases_N"/>
    <property type="match status" value="1"/>
</dbReference>
<evidence type="ECO:0000256" key="8">
    <source>
        <dbReference type="ARBA" id="ARBA00022741"/>
    </source>
</evidence>
<evidence type="ECO:0000256" key="9">
    <source>
        <dbReference type="ARBA" id="ARBA00022777"/>
    </source>
</evidence>
<evidence type="ECO:0000313" key="16">
    <source>
        <dbReference type="EMBL" id="SDF26198.1"/>
    </source>
</evidence>
<dbReference type="GO" id="GO:0004413">
    <property type="term" value="F:homoserine kinase activity"/>
    <property type="evidence" value="ECO:0007669"/>
    <property type="project" value="UniProtKB-UniRule"/>
</dbReference>
<protein>
    <recommendedName>
        <fullName evidence="4 13">Homoserine kinase</fullName>
        <shortName evidence="13">HK</shortName>
        <shortName evidence="13">HSK</shortName>
        <ecNumber evidence="3 13">2.7.1.39</ecNumber>
    </recommendedName>
</protein>